<reference evidence="1" key="1">
    <citation type="journal article" date="2018" name="Genome Biol.">
        <title>SKESA: strategic k-mer extension for scrupulous assemblies.</title>
        <authorList>
            <person name="Souvorov A."/>
            <person name="Agarwala R."/>
            <person name="Lipman D.J."/>
        </authorList>
    </citation>
    <scope>NUCLEOTIDE SEQUENCE</scope>
    <source>
        <strain evidence="1">MA.CK_00/00002125</strain>
    </source>
</reference>
<evidence type="ECO:0000313" key="1">
    <source>
        <dbReference type="EMBL" id="HAG0017502.1"/>
    </source>
</evidence>
<proteinExistence type="predicted"/>
<reference evidence="1" key="2">
    <citation type="submission" date="2020-02" db="EMBL/GenBank/DDBJ databases">
        <authorList>
            <consortium name="NCBI Pathogen Detection Project"/>
        </authorList>
    </citation>
    <scope>NUCLEOTIDE SEQUENCE</scope>
    <source>
        <strain evidence="1">MA.CK_00/00002125</strain>
    </source>
</reference>
<gene>
    <name evidence="1" type="ORF">G8O67_004888</name>
</gene>
<dbReference type="EMBL" id="DAAWYJ010000032">
    <property type="protein sequence ID" value="HAG0017502.1"/>
    <property type="molecule type" value="Genomic_DNA"/>
</dbReference>
<comment type="caution">
    <text evidence="1">The sequence shown here is derived from an EMBL/GenBank/DDBJ whole genome shotgun (WGS) entry which is preliminary data.</text>
</comment>
<accession>A0A756I4T2</accession>
<organism evidence="1">
    <name type="scientific">Salmonella enterica</name>
    <name type="common">Salmonella choleraesuis</name>
    <dbReference type="NCBI Taxonomy" id="28901"/>
    <lineage>
        <taxon>Bacteria</taxon>
        <taxon>Pseudomonadati</taxon>
        <taxon>Pseudomonadota</taxon>
        <taxon>Gammaproteobacteria</taxon>
        <taxon>Enterobacterales</taxon>
        <taxon>Enterobacteriaceae</taxon>
        <taxon>Salmonella</taxon>
    </lineage>
</organism>
<name>A0A756I4T2_SALER</name>
<sequence length="91" mass="10280">MAGVMRIKCPACRCKAVIRKTAWQDEAETLAFIYCHCTNADCNMRFTYNIENLRIVSPSDLQTDGIVKTLLQRLKPDEKQMALDILLSDGA</sequence>
<dbReference type="AlphaFoldDB" id="A0A756I4T2"/>
<protein>
    <submittedName>
        <fullName evidence="1">Transcriptional regulator</fullName>
    </submittedName>
</protein>